<keyword evidence="3" id="KW-1185">Reference proteome</keyword>
<organism evidence="2 3">
    <name type="scientific">Rhodotorula graminis (strain WP1)</name>
    <dbReference type="NCBI Taxonomy" id="578459"/>
    <lineage>
        <taxon>Eukaryota</taxon>
        <taxon>Fungi</taxon>
        <taxon>Dikarya</taxon>
        <taxon>Basidiomycota</taxon>
        <taxon>Pucciniomycotina</taxon>
        <taxon>Microbotryomycetes</taxon>
        <taxon>Sporidiobolales</taxon>
        <taxon>Sporidiobolaceae</taxon>
        <taxon>Rhodotorula</taxon>
    </lineage>
</organism>
<evidence type="ECO:0000313" key="3">
    <source>
        <dbReference type="Proteomes" id="UP000053890"/>
    </source>
</evidence>
<accession>A0A194S6L8</accession>
<name>A0A194S6L8_RHOGW</name>
<dbReference type="Proteomes" id="UP000053890">
    <property type="component" value="Unassembled WGS sequence"/>
</dbReference>
<evidence type="ECO:0000256" key="1">
    <source>
        <dbReference type="SAM" id="MobiDB-lite"/>
    </source>
</evidence>
<sequence length="876" mass="94327">MAPPDPTASRAKRTRAGRAAGVSYAELQNGVGRAASTSGGSGEASDLEREAPPAKKARSRKKGGGGGSGSGASGEKEPQTKKKGKAGGKGKGKGKGGDGDGKEDEVTPARPRQHSSLLRLPQELLHEIFARVRLVCELEFGSISSDPPTPTVADEPPECTAAYTLYALARTSFVLRQFLLSPEAASLWRTARFSYRNVNEEPDHGLYQVKAFVDGSSGAKWATKAGVRSLLDLDNHNMCTLLMGQLARHVFEKDPHPFASANFLLADLKFGGRTSTGDERKKLEDDVVEEIKALRIQICSQINPTAEQNYRKTSPNLFDPATAEHRIDAAPVRPSPLLCPIGNWCTCEASPRGEKTRPVHLRTGQTDVDWVKTGVVSVKIPMHNAVPHLFPKDESGTDPASLFYTPKGLEILTKINDTVIELAIAQGTVIASFGGEIRNITLASKAFSITPVSIAGLWTTLKDEVEPAKVEVYHLRRAGRPNERGTLLVHHFAPSTFSGFGGRLEQIFAQDATSALLHALAPAAAALPPRSYYYERHYRGRASAKDASRDTWIQICKICAAEKERGQILSPDERDAVNALGEFLLQRHLRNNAPDYESMRSRLASGEKARPEWLPLALVESDAQVSKLVMHERAVKTQAANLEAARAEGELYGVDLQAANLEAARAEGELYGVDLRAAKLEAARAEGELYGLDLQAANLEAARAEGELYGVDLQAANLEAARAEGKVVGYDLRAANAQRQRDDIFLALSPSSAPIAKLDGVVDSGVGIATLGGPALRQLCGKVGLSDSCRVAGVRQMASVEQMSGWLDAVRAEVHGRAARGPCADGDEPAQTLVACIKSDELERTRQRAQEAAQQEAPVVRRSGRARTARTHDDDD</sequence>
<dbReference type="GeneID" id="28976760"/>
<dbReference type="Gene3D" id="2.160.20.80">
    <property type="entry name" value="E3 ubiquitin-protein ligase SopA"/>
    <property type="match status" value="1"/>
</dbReference>
<feature type="region of interest" description="Disordered" evidence="1">
    <location>
        <begin position="844"/>
        <end position="876"/>
    </location>
</feature>
<feature type="region of interest" description="Disordered" evidence="1">
    <location>
        <begin position="1"/>
        <end position="118"/>
    </location>
</feature>
<dbReference type="RefSeq" id="XP_018272422.1">
    <property type="nucleotide sequence ID" value="XM_018416312.1"/>
</dbReference>
<protein>
    <submittedName>
        <fullName evidence="2">Uncharacterized protein</fullName>
    </submittedName>
</protein>
<feature type="compositionally biased region" description="Basic and acidic residues" evidence="1">
    <location>
        <begin position="95"/>
        <end position="107"/>
    </location>
</feature>
<dbReference type="EMBL" id="KQ474076">
    <property type="protein sequence ID" value="KPV76373.1"/>
    <property type="molecule type" value="Genomic_DNA"/>
</dbReference>
<gene>
    <name evidence="2" type="ORF">RHOBADRAFT_52390</name>
</gene>
<feature type="compositionally biased region" description="Basic residues" evidence="1">
    <location>
        <begin position="81"/>
        <end position="94"/>
    </location>
</feature>
<proteinExistence type="predicted"/>
<dbReference type="AlphaFoldDB" id="A0A194S6L8"/>
<evidence type="ECO:0000313" key="2">
    <source>
        <dbReference type="EMBL" id="KPV76373.1"/>
    </source>
</evidence>
<reference evidence="2 3" key="1">
    <citation type="journal article" date="2015" name="Front. Microbiol.">
        <title>Genome sequence of the plant growth promoting endophytic yeast Rhodotorula graminis WP1.</title>
        <authorList>
            <person name="Firrincieli A."/>
            <person name="Otillar R."/>
            <person name="Salamov A."/>
            <person name="Schmutz J."/>
            <person name="Khan Z."/>
            <person name="Redman R.S."/>
            <person name="Fleck N.D."/>
            <person name="Lindquist E."/>
            <person name="Grigoriev I.V."/>
            <person name="Doty S.L."/>
        </authorList>
    </citation>
    <scope>NUCLEOTIDE SEQUENCE [LARGE SCALE GENOMIC DNA]</scope>
    <source>
        <strain evidence="2 3">WP1</strain>
    </source>
</reference>